<proteinExistence type="predicted"/>
<organism evidence="1">
    <name type="scientific">uncultured Caudovirales phage</name>
    <dbReference type="NCBI Taxonomy" id="2100421"/>
    <lineage>
        <taxon>Viruses</taxon>
        <taxon>Duplodnaviria</taxon>
        <taxon>Heunggongvirae</taxon>
        <taxon>Uroviricota</taxon>
        <taxon>Caudoviricetes</taxon>
        <taxon>Peduoviridae</taxon>
        <taxon>Maltschvirus</taxon>
        <taxon>Maltschvirus maltsch</taxon>
    </lineage>
</organism>
<accession>A0A6J5S720</accession>
<protein>
    <submittedName>
        <fullName evidence="1">Uncharacterized protein</fullName>
    </submittedName>
</protein>
<name>A0A6J5S720_9CAUD</name>
<dbReference type="EMBL" id="LR797338">
    <property type="protein sequence ID" value="CAB4204300.1"/>
    <property type="molecule type" value="Genomic_DNA"/>
</dbReference>
<gene>
    <name evidence="1" type="ORF">UFOVP1393_45</name>
</gene>
<evidence type="ECO:0000313" key="1">
    <source>
        <dbReference type="EMBL" id="CAB4204300.1"/>
    </source>
</evidence>
<reference evidence="1" key="1">
    <citation type="submission" date="2020-05" db="EMBL/GenBank/DDBJ databases">
        <authorList>
            <person name="Chiriac C."/>
            <person name="Salcher M."/>
            <person name="Ghai R."/>
            <person name="Kavagutti S V."/>
        </authorList>
    </citation>
    <scope>NUCLEOTIDE SEQUENCE</scope>
</reference>
<sequence>MPCPLTQNYTLKDCLSTAGVASWYITPFSNMLTAVLTANVVTAITKTLAFKTIAQEIEQGTWSYTGAGTSAAGTKAYDWECSIKMNGLNTLDQQEIELILSNKVVLIAVMQNGDAWMLGRGYGSNAIDSKFEAGTAMGDFIGTTLTVKGRSSVSAVKVDPTILAGLLTA</sequence>